<dbReference type="Proteomes" id="UP000076079">
    <property type="component" value="Chromosome"/>
</dbReference>
<evidence type="ECO:0000313" key="1">
    <source>
        <dbReference type="EMBL" id="AMY10008.1"/>
    </source>
</evidence>
<dbReference type="SUPFAM" id="SSF52980">
    <property type="entry name" value="Restriction endonuclease-like"/>
    <property type="match status" value="1"/>
</dbReference>
<dbReference type="PANTHER" id="PTHR38784">
    <property type="entry name" value="SUCROSE PHOSPHORYLASE"/>
    <property type="match status" value="1"/>
</dbReference>
<proteinExistence type="predicted"/>
<keyword evidence="2" id="KW-1185">Reference proteome</keyword>
<dbReference type="Pfam" id="PF07152">
    <property type="entry name" value="YaeQ"/>
    <property type="match status" value="1"/>
</dbReference>
<dbReference type="Gene3D" id="3.10.640.10">
    <property type="entry name" value="Restriction endonuclease-like alpha-beta roll domain"/>
    <property type="match status" value="1"/>
</dbReference>
<protein>
    <submittedName>
        <fullName evidence="1">YaeQ protein</fullName>
    </submittedName>
</protein>
<dbReference type="EMBL" id="CP015136">
    <property type="protein sequence ID" value="AMY10008.1"/>
    <property type="molecule type" value="Genomic_DNA"/>
</dbReference>
<dbReference type="PIRSF" id="PIRSF011484">
    <property type="entry name" value="YaeQ"/>
    <property type="match status" value="1"/>
</dbReference>
<reference evidence="1 2" key="1">
    <citation type="journal article" date="2016" name="Genome Announc.">
        <title>First Complete Genome Sequence of a Subdivision 6 Acidobacterium Strain.</title>
        <authorList>
            <person name="Huang S."/>
            <person name="Vieira S."/>
            <person name="Bunk B."/>
            <person name="Riedel T."/>
            <person name="Sproer C."/>
            <person name="Overmann J."/>
        </authorList>
    </citation>
    <scope>NUCLEOTIDE SEQUENCE [LARGE SCALE GENOMIC DNA]</scope>
    <source>
        <strain evidence="2">DSM 100886 HEG_-6_39</strain>
    </source>
</reference>
<sequence>MTREPPCRQVVLLATCDDARVALTATIYTADIDMADHDRGVYETLALRVARHPSESDDYLVTRLLAYALEYTEGLEFSTGGLSSPDDPALAVRDLTGALRSWIEIGWPDPARLHKAAKASPRVAVYPHRDAGQWLKRLEGERIHRAADIHVRAIDLGLIGALAARLDRRLAFALAVSDGELFVSLGADTFTGVVRAHVLR</sequence>
<reference evidence="2" key="2">
    <citation type="submission" date="2016-04" db="EMBL/GenBank/DDBJ databases">
        <title>First Complete Genome Sequence of a Subdivision 6 Acidobacterium.</title>
        <authorList>
            <person name="Huang S."/>
            <person name="Vieira S."/>
            <person name="Bunk B."/>
            <person name="Riedel T."/>
            <person name="Sproeer C."/>
            <person name="Overmann J."/>
        </authorList>
    </citation>
    <scope>NUCLEOTIDE SEQUENCE [LARGE SCALE GENOMIC DNA]</scope>
    <source>
        <strain evidence="2">DSM 100886 HEG_-6_39</strain>
    </source>
</reference>
<evidence type="ECO:0000313" key="2">
    <source>
        <dbReference type="Proteomes" id="UP000076079"/>
    </source>
</evidence>
<dbReference type="KEGG" id="abac:LuPra_03235"/>
<dbReference type="SMART" id="SM01322">
    <property type="entry name" value="YaeQ"/>
    <property type="match status" value="1"/>
</dbReference>
<organism evidence="1 2">
    <name type="scientific">Luteitalea pratensis</name>
    <dbReference type="NCBI Taxonomy" id="1855912"/>
    <lineage>
        <taxon>Bacteria</taxon>
        <taxon>Pseudomonadati</taxon>
        <taxon>Acidobacteriota</taxon>
        <taxon>Vicinamibacteria</taxon>
        <taxon>Vicinamibacterales</taxon>
        <taxon>Vicinamibacteraceae</taxon>
        <taxon>Luteitalea</taxon>
    </lineage>
</organism>
<dbReference type="InterPro" id="IPR038590">
    <property type="entry name" value="YaeQ_sf"/>
</dbReference>
<dbReference type="InterPro" id="IPR011335">
    <property type="entry name" value="Restrct_endonuc-II-like"/>
</dbReference>
<name>A0A143PPF6_LUTPR</name>
<dbReference type="STRING" id="1855912.LuPra_03235"/>
<dbReference type="PANTHER" id="PTHR38784:SF1">
    <property type="entry name" value="SUCROSE PHOSPHORYLASE"/>
    <property type="match status" value="1"/>
</dbReference>
<dbReference type="RefSeq" id="WP_234800418.1">
    <property type="nucleotide sequence ID" value="NZ_CP015136.1"/>
</dbReference>
<gene>
    <name evidence="1" type="ORF">LuPra_03235</name>
</gene>
<dbReference type="InterPro" id="IPR009822">
    <property type="entry name" value="YaeQ"/>
</dbReference>
<accession>A0A143PPF6</accession>
<dbReference type="AlphaFoldDB" id="A0A143PPF6"/>